<dbReference type="PANTHER" id="PTHR47268:SF4">
    <property type="entry name" value="ACYLPHOSPHATASE"/>
    <property type="match status" value="1"/>
</dbReference>
<dbReference type="OrthoDB" id="9808093at2"/>
<dbReference type="PANTHER" id="PTHR47268">
    <property type="entry name" value="ACYLPHOSPHATASE"/>
    <property type="match status" value="1"/>
</dbReference>
<organism evidence="8 9">
    <name type="scientific">Rhodohalobacter mucosus</name>
    <dbReference type="NCBI Taxonomy" id="2079485"/>
    <lineage>
        <taxon>Bacteria</taxon>
        <taxon>Pseudomonadati</taxon>
        <taxon>Balneolota</taxon>
        <taxon>Balneolia</taxon>
        <taxon>Balneolales</taxon>
        <taxon>Balneolaceae</taxon>
        <taxon>Rhodohalobacter</taxon>
    </lineage>
</organism>
<dbReference type="PROSITE" id="PS00151">
    <property type="entry name" value="ACYLPHOSPHATASE_2"/>
    <property type="match status" value="1"/>
</dbReference>
<reference evidence="8 9" key="1">
    <citation type="submission" date="2018-05" db="EMBL/GenBank/DDBJ databases">
        <title>Rhodohalobacter halophilus gen. nov., sp. nov., a moderately halophilic member of the family Balneolaceae.</title>
        <authorList>
            <person name="Liu Z.-W."/>
        </authorList>
    </citation>
    <scope>NUCLEOTIDE SEQUENCE [LARGE SCALE GENOMIC DNA]</scope>
    <source>
        <strain evidence="8 9">8A47</strain>
    </source>
</reference>
<dbReference type="RefSeq" id="WP_109644176.1">
    <property type="nucleotide sequence ID" value="NZ_QGGB01000002.1"/>
</dbReference>
<name>A0A316TWI2_9BACT</name>
<dbReference type="EC" id="3.6.1.7" evidence="2 4"/>
<dbReference type="Proteomes" id="UP000245533">
    <property type="component" value="Unassembled WGS sequence"/>
</dbReference>
<evidence type="ECO:0000313" key="8">
    <source>
        <dbReference type="EMBL" id="PWN07739.1"/>
    </source>
</evidence>
<dbReference type="Gene3D" id="3.30.70.100">
    <property type="match status" value="1"/>
</dbReference>
<feature type="active site" evidence="4">
    <location>
        <position position="18"/>
    </location>
</feature>
<dbReference type="AlphaFoldDB" id="A0A316TWI2"/>
<evidence type="ECO:0000259" key="7">
    <source>
        <dbReference type="PROSITE" id="PS51160"/>
    </source>
</evidence>
<dbReference type="PROSITE" id="PS51160">
    <property type="entry name" value="ACYLPHOSPHATASE_3"/>
    <property type="match status" value="1"/>
</dbReference>
<dbReference type="InterPro" id="IPR036046">
    <property type="entry name" value="Acylphosphatase-like_dom_sf"/>
</dbReference>
<dbReference type="PRINTS" id="PR00112">
    <property type="entry name" value="ACYLPHPHTASE"/>
</dbReference>
<proteinExistence type="inferred from homology"/>
<gene>
    <name evidence="8" type="ORF">DDZ15_01590</name>
</gene>
<dbReference type="GO" id="GO:0003998">
    <property type="term" value="F:acylphosphatase activity"/>
    <property type="evidence" value="ECO:0007669"/>
    <property type="project" value="UniProtKB-EC"/>
</dbReference>
<comment type="similarity">
    <text evidence="1 6">Belongs to the acylphosphatase family.</text>
</comment>
<accession>A0A316TWI2</accession>
<dbReference type="Pfam" id="PF00708">
    <property type="entry name" value="Acylphosphatase"/>
    <property type="match status" value="1"/>
</dbReference>
<comment type="catalytic activity">
    <reaction evidence="3 4 5">
        <text>an acyl phosphate + H2O = a carboxylate + phosphate + H(+)</text>
        <dbReference type="Rhea" id="RHEA:14965"/>
        <dbReference type="ChEBI" id="CHEBI:15377"/>
        <dbReference type="ChEBI" id="CHEBI:15378"/>
        <dbReference type="ChEBI" id="CHEBI:29067"/>
        <dbReference type="ChEBI" id="CHEBI:43474"/>
        <dbReference type="ChEBI" id="CHEBI:59918"/>
        <dbReference type="EC" id="3.6.1.7"/>
    </reaction>
</comment>
<evidence type="ECO:0000256" key="6">
    <source>
        <dbReference type="RuleBase" id="RU004168"/>
    </source>
</evidence>
<evidence type="ECO:0000313" key="9">
    <source>
        <dbReference type="Proteomes" id="UP000245533"/>
    </source>
</evidence>
<dbReference type="PROSITE" id="PS00150">
    <property type="entry name" value="ACYLPHOSPHATASE_1"/>
    <property type="match status" value="1"/>
</dbReference>
<evidence type="ECO:0000256" key="2">
    <source>
        <dbReference type="ARBA" id="ARBA00012150"/>
    </source>
</evidence>
<feature type="domain" description="Acylphosphatase-like" evidence="7">
    <location>
        <begin position="3"/>
        <end position="90"/>
    </location>
</feature>
<dbReference type="SUPFAM" id="SSF54975">
    <property type="entry name" value="Acylphosphatase/BLUF domain-like"/>
    <property type="match status" value="1"/>
</dbReference>
<feature type="active site" evidence="4">
    <location>
        <position position="36"/>
    </location>
</feature>
<dbReference type="InterPro" id="IPR017968">
    <property type="entry name" value="Acylphosphatase_CS"/>
</dbReference>
<comment type="caution">
    <text evidence="8">The sequence shown here is derived from an EMBL/GenBank/DDBJ whole genome shotgun (WGS) entry which is preliminary data.</text>
</comment>
<evidence type="ECO:0000256" key="4">
    <source>
        <dbReference type="PROSITE-ProRule" id="PRU00520"/>
    </source>
</evidence>
<keyword evidence="4 5" id="KW-0378">Hydrolase</keyword>
<evidence type="ECO:0000256" key="3">
    <source>
        <dbReference type="ARBA" id="ARBA00047645"/>
    </source>
</evidence>
<evidence type="ECO:0000256" key="5">
    <source>
        <dbReference type="RuleBase" id="RU000553"/>
    </source>
</evidence>
<dbReference type="EMBL" id="QGGB01000002">
    <property type="protein sequence ID" value="PWN07739.1"/>
    <property type="molecule type" value="Genomic_DNA"/>
</dbReference>
<evidence type="ECO:0000256" key="1">
    <source>
        <dbReference type="ARBA" id="ARBA00005614"/>
    </source>
</evidence>
<sequence>MEKRKIKIQGRVQGVGFRHFTVQNARRLNLNGWVMNMPDGSVEALITGDDEDVSKMMDKLKEGPAAARVDRLEWDSAEPDSLPDTFRVKR</sequence>
<dbReference type="InterPro" id="IPR020456">
    <property type="entry name" value="Acylphosphatase"/>
</dbReference>
<protein>
    <recommendedName>
        <fullName evidence="2 4">Acylphosphatase</fullName>
        <ecNumber evidence="2 4">3.6.1.7</ecNumber>
    </recommendedName>
</protein>
<keyword evidence="9" id="KW-1185">Reference proteome</keyword>
<dbReference type="InterPro" id="IPR001792">
    <property type="entry name" value="Acylphosphatase-like_dom"/>
</dbReference>